<feature type="domain" description="N-acetyltransferase" evidence="1">
    <location>
        <begin position="170"/>
        <end position="300"/>
    </location>
</feature>
<dbReference type="InterPro" id="IPR056935">
    <property type="entry name" value="Rv0428c-like_C"/>
</dbReference>
<dbReference type="AlphaFoldDB" id="A0A100XFV1"/>
<dbReference type="InterPro" id="IPR016181">
    <property type="entry name" value="Acyl_CoA_acyltransferase"/>
</dbReference>
<dbReference type="Pfam" id="PF24553">
    <property type="entry name" value="Rv0428c_C"/>
    <property type="match status" value="1"/>
</dbReference>
<dbReference type="STRING" id="1797.RMCT_2708"/>
<reference evidence="2 3" key="1">
    <citation type="journal article" date="2016" name="Genome Announc.">
        <title>Draft Genome Sequences of Five Rapidly Growing Mycobacterium Species, M. thermoresistibile, M. fortuitum subsp. acetamidolyticum, M. canariasense, M. brisbanense, and M. novocastrense.</title>
        <authorList>
            <person name="Katahira K."/>
            <person name="Ogura Y."/>
            <person name="Gotoh Y."/>
            <person name="Hayashi T."/>
        </authorList>
    </citation>
    <scope>NUCLEOTIDE SEQUENCE [LARGE SCALE GENOMIC DNA]</scope>
    <source>
        <strain evidence="2 3">JCM6362</strain>
    </source>
</reference>
<reference evidence="3" key="2">
    <citation type="submission" date="2016-02" db="EMBL/GenBank/DDBJ databases">
        <title>Draft genome sequence of five rapidly growing Mycobacterium species.</title>
        <authorList>
            <person name="Katahira K."/>
            <person name="Gotou Y."/>
            <person name="Iida K."/>
            <person name="Ogura Y."/>
            <person name="Hayashi T."/>
        </authorList>
    </citation>
    <scope>NUCLEOTIDE SEQUENCE [LARGE SCALE GENOMIC DNA]</scope>
    <source>
        <strain evidence="3">JCM6362</strain>
    </source>
</reference>
<dbReference type="InterPro" id="IPR056934">
    <property type="entry name" value="SH3_Rv0428c"/>
</dbReference>
<evidence type="ECO:0000313" key="3">
    <source>
        <dbReference type="Proteomes" id="UP000069654"/>
    </source>
</evidence>
<dbReference type="InterPro" id="IPR000182">
    <property type="entry name" value="GNAT_dom"/>
</dbReference>
<dbReference type="Proteomes" id="UP000069654">
    <property type="component" value="Unassembled WGS sequence"/>
</dbReference>
<dbReference type="Pfam" id="PF24551">
    <property type="entry name" value="SH3_Rv0428c"/>
    <property type="match status" value="1"/>
</dbReference>
<dbReference type="RefSeq" id="WP_003926632.1">
    <property type="nucleotide sequence ID" value="NZ_BCTB01000018.1"/>
</dbReference>
<dbReference type="PROSITE" id="PS51186">
    <property type="entry name" value="GNAT"/>
    <property type="match status" value="1"/>
</dbReference>
<name>A0A100XFV1_MYCTH</name>
<proteinExistence type="predicted"/>
<dbReference type="OMA" id="WTGRANS"/>
<sequence length="300" mass="31814">MADLPAPGTRVSLRYRLPAGSQPPLSDVVGHLLATEPQIRVRTKTGAVVQIRPEDVVVARALTAAPVRTAQIRATEHAAALAWPGLEQHWLGGWLLRAAGGHTLRADSAVPLGMDADLGSLPEIVRWYADRGLPPLLAVPSRLLRILDAAPAVHESVMLVGTPRTAAPDPDVRLLPRPDAEWLRMSGRDIPVRVWTAAVDGQVRFAVLPGVGAARAAVTTAPDGSRRVGVSAVAVEPSQRRRGQARRLCTALLSWGAQQGATAAYAEVSSGDAAALALFGSLGCTEQHRVRHLDARSLRT</sequence>
<dbReference type="GO" id="GO:0016747">
    <property type="term" value="F:acyltransferase activity, transferring groups other than amino-acyl groups"/>
    <property type="evidence" value="ECO:0007669"/>
    <property type="project" value="InterPro"/>
</dbReference>
<protein>
    <submittedName>
        <fullName evidence="2">GCN5-like N-acetyltransferase</fullName>
    </submittedName>
</protein>
<organism evidence="2 3">
    <name type="scientific">Mycolicibacterium thermoresistibile</name>
    <name type="common">Mycobacterium thermoresistibile</name>
    <dbReference type="NCBI Taxonomy" id="1797"/>
    <lineage>
        <taxon>Bacteria</taxon>
        <taxon>Bacillati</taxon>
        <taxon>Actinomycetota</taxon>
        <taxon>Actinomycetes</taxon>
        <taxon>Mycobacteriales</taxon>
        <taxon>Mycobacteriaceae</taxon>
        <taxon>Mycolicibacterium</taxon>
    </lineage>
</organism>
<dbReference type="Gene3D" id="3.40.630.30">
    <property type="match status" value="1"/>
</dbReference>
<accession>A0A100XFV1</accession>
<comment type="caution">
    <text evidence="2">The sequence shown here is derived from an EMBL/GenBank/DDBJ whole genome shotgun (WGS) entry which is preliminary data.</text>
</comment>
<dbReference type="EMBL" id="BCTB01000018">
    <property type="protein sequence ID" value="GAT15738.1"/>
    <property type="molecule type" value="Genomic_DNA"/>
</dbReference>
<keyword evidence="2" id="KW-0808">Transferase</keyword>
<evidence type="ECO:0000313" key="2">
    <source>
        <dbReference type="EMBL" id="GAT15738.1"/>
    </source>
</evidence>
<dbReference type="SUPFAM" id="SSF55729">
    <property type="entry name" value="Acyl-CoA N-acyltransferases (Nat)"/>
    <property type="match status" value="1"/>
</dbReference>
<gene>
    <name evidence="2" type="ORF">RMCT_2708</name>
</gene>
<evidence type="ECO:0000259" key="1">
    <source>
        <dbReference type="PROSITE" id="PS51186"/>
    </source>
</evidence>
<dbReference type="CDD" id="cd04301">
    <property type="entry name" value="NAT_SF"/>
    <property type="match status" value="1"/>
</dbReference>
<dbReference type="OrthoDB" id="9775595at2"/>